<organism evidence="2 3">
    <name type="scientific">Pholiota conissans</name>
    <dbReference type="NCBI Taxonomy" id="109636"/>
    <lineage>
        <taxon>Eukaryota</taxon>
        <taxon>Fungi</taxon>
        <taxon>Dikarya</taxon>
        <taxon>Basidiomycota</taxon>
        <taxon>Agaricomycotina</taxon>
        <taxon>Agaricomycetes</taxon>
        <taxon>Agaricomycetidae</taxon>
        <taxon>Agaricales</taxon>
        <taxon>Agaricineae</taxon>
        <taxon>Strophariaceae</taxon>
        <taxon>Pholiota</taxon>
    </lineage>
</organism>
<dbReference type="OrthoDB" id="4850648at2759"/>
<dbReference type="SMART" id="SM00507">
    <property type="entry name" value="HNHc"/>
    <property type="match status" value="1"/>
</dbReference>
<dbReference type="EMBL" id="MU155299">
    <property type="protein sequence ID" value="KAF9476313.1"/>
    <property type="molecule type" value="Genomic_DNA"/>
</dbReference>
<feature type="domain" description="HNH nuclease" evidence="1">
    <location>
        <begin position="116"/>
        <end position="172"/>
    </location>
</feature>
<dbReference type="AlphaFoldDB" id="A0A9P5YUZ6"/>
<protein>
    <recommendedName>
        <fullName evidence="1">HNH nuclease domain-containing protein</fullName>
    </recommendedName>
</protein>
<gene>
    <name evidence="2" type="ORF">BDN70DRAFT_839542</name>
</gene>
<dbReference type="Proteomes" id="UP000807469">
    <property type="component" value="Unassembled WGS sequence"/>
</dbReference>
<comment type="caution">
    <text evidence="2">The sequence shown here is derived from an EMBL/GenBank/DDBJ whole genome shotgun (WGS) entry which is preliminary data.</text>
</comment>
<accession>A0A9P5YUZ6</accession>
<dbReference type="CDD" id="cd00085">
    <property type="entry name" value="HNHc"/>
    <property type="match status" value="1"/>
</dbReference>
<reference evidence="2" key="1">
    <citation type="submission" date="2020-11" db="EMBL/GenBank/DDBJ databases">
        <authorList>
            <consortium name="DOE Joint Genome Institute"/>
            <person name="Ahrendt S."/>
            <person name="Riley R."/>
            <person name="Andreopoulos W."/>
            <person name="Labutti K."/>
            <person name="Pangilinan J."/>
            <person name="Ruiz-Duenas F.J."/>
            <person name="Barrasa J.M."/>
            <person name="Sanchez-Garcia M."/>
            <person name="Camarero S."/>
            <person name="Miyauchi S."/>
            <person name="Serrano A."/>
            <person name="Linde D."/>
            <person name="Babiker R."/>
            <person name="Drula E."/>
            <person name="Ayuso-Fernandez I."/>
            <person name="Pacheco R."/>
            <person name="Padilla G."/>
            <person name="Ferreira P."/>
            <person name="Barriuso J."/>
            <person name="Kellner H."/>
            <person name="Castanera R."/>
            <person name="Alfaro M."/>
            <person name="Ramirez L."/>
            <person name="Pisabarro A.G."/>
            <person name="Kuo A."/>
            <person name="Tritt A."/>
            <person name="Lipzen A."/>
            <person name="He G."/>
            <person name="Yan M."/>
            <person name="Ng V."/>
            <person name="Cullen D."/>
            <person name="Martin F."/>
            <person name="Rosso M.-N."/>
            <person name="Henrissat B."/>
            <person name="Hibbett D."/>
            <person name="Martinez A.T."/>
            <person name="Grigoriev I.V."/>
        </authorList>
    </citation>
    <scope>NUCLEOTIDE SEQUENCE</scope>
    <source>
        <strain evidence="2">CIRM-BRFM 674</strain>
    </source>
</reference>
<sequence>MDPETAQISMFKDAIARRILKLQTDQQSGDGEPAMDDFVSYLASESWPTLPLNIKEATHDKRDIIPDVETITFDSTSIDFVDSLVSYSIVSDPDGAYEFLRKTVADYLDQACSPPPIWSSTRTKECEICLREVPLTYHHLIPRSTHGKVIKKGWHSKTVLNSVAWLCRPCHSAVHHVASNEDLARYFYTVDLLLARDDIQKWKKYAAKQRFGVRRG</sequence>
<evidence type="ECO:0000259" key="1">
    <source>
        <dbReference type="SMART" id="SM00507"/>
    </source>
</evidence>
<evidence type="ECO:0000313" key="2">
    <source>
        <dbReference type="EMBL" id="KAF9476313.1"/>
    </source>
</evidence>
<dbReference type="PANTHER" id="PTHR37827:SF1">
    <property type="entry name" value="HNH DOMAIN-CONTAINING PROTEIN"/>
    <property type="match status" value="1"/>
</dbReference>
<proteinExistence type="predicted"/>
<keyword evidence="3" id="KW-1185">Reference proteome</keyword>
<evidence type="ECO:0000313" key="3">
    <source>
        <dbReference type="Proteomes" id="UP000807469"/>
    </source>
</evidence>
<dbReference type="PANTHER" id="PTHR37827">
    <property type="entry name" value="TUDOR DOMAIN-CONTAINING PROTEIN"/>
    <property type="match status" value="1"/>
</dbReference>
<dbReference type="InterPro" id="IPR003615">
    <property type="entry name" value="HNH_nuc"/>
</dbReference>
<name>A0A9P5YUZ6_9AGAR</name>